<evidence type="ECO:0000256" key="1">
    <source>
        <dbReference type="ARBA" id="ARBA00022723"/>
    </source>
</evidence>
<protein>
    <submittedName>
        <fullName evidence="3">D-aminoacyl-tRNA deacylase</fullName>
        <ecNumber evidence="3">3.1.1.96</ecNumber>
    </submittedName>
</protein>
<evidence type="ECO:0000313" key="3">
    <source>
        <dbReference type="EMBL" id="MPM57475.1"/>
    </source>
</evidence>
<dbReference type="CDD" id="cd01310">
    <property type="entry name" value="TatD_DNAse"/>
    <property type="match status" value="1"/>
</dbReference>
<dbReference type="InterPro" id="IPR015991">
    <property type="entry name" value="TatD/YcfH-like"/>
</dbReference>
<dbReference type="PIRSF" id="PIRSF005902">
    <property type="entry name" value="DNase_TatD"/>
    <property type="match status" value="1"/>
</dbReference>
<gene>
    <name evidence="3" type="primary">dtd3_19</name>
    <name evidence="3" type="ORF">SDC9_104297</name>
</gene>
<keyword evidence="1" id="KW-0479">Metal-binding</keyword>
<name>A0A645AW51_9ZZZZ</name>
<dbReference type="InterPro" id="IPR001130">
    <property type="entry name" value="TatD-like"/>
</dbReference>
<reference evidence="3" key="1">
    <citation type="submission" date="2019-08" db="EMBL/GenBank/DDBJ databases">
        <authorList>
            <person name="Kucharzyk K."/>
            <person name="Murdoch R.W."/>
            <person name="Higgins S."/>
            <person name="Loffler F."/>
        </authorList>
    </citation>
    <scope>NUCLEOTIDE SEQUENCE</scope>
</reference>
<dbReference type="EC" id="3.1.1.96" evidence="3"/>
<dbReference type="GO" id="GO:0004536">
    <property type="term" value="F:DNA nuclease activity"/>
    <property type="evidence" value="ECO:0007669"/>
    <property type="project" value="InterPro"/>
</dbReference>
<dbReference type="PROSITE" id="PS01091">
    <property type="entry name" value="TATD_3"/>
    <property type="match status" value="1"/>
</dbReference>
<organism evidence="3">
    <name type="scientific">bioreactor metagenome</name>
    <dbReference type="NCBI Taxonomy" id="1076179"/>
    <lineage>
        <taxon>unclassified sequences</taxon>
        <taxon>metagenomes</taxon>
        <taxon>ecological metagenomes</taxon>
    </lineage>
</organism>
<dbReference type="GO" id="GO:0051499">
    <property type="term" value="F:D-aminoacyl-tRNA deacylase activity"/>
    <property type="evidence" value="ECO:0007669"/>
    <property type="project" value="UniProtKB-EC"/>
</dbReference>
<dbReference type="GO" id="GO:0005829">
    <property type="term" value="C:cytosol"/>
    <property type="evidence" value="ECO:0007669"/>
    <property type="project" value="TreeGrafter"/>
</dbReference>
<evidence type="ECO:0000256" key="2">
    <source>
        <dbReference type="ARBA" id="ARBA00022801"/>
    </source>
</evidence>
<dbReference type="Gene3D" id="3.20.20.140">
    <property type="entry name" value="Metal-dependent hydrolases"/>
    <property type="match status" value="1"/>
</dbReference>
<dbReference type="InterPro" id="IPR018228">
    <property type="entry name" value="DNase_TatD-rel_CS"/>
</dbReference>
<dbReference type="EMBL" id="VSSQ01016289">
    <property type="protein sequence ID" value="MPM57475.1"/>
    <property type="molecule type" value="Genomic_DNA"/>
</dbReference>
<keyword evidence="2 3" id="KW-0378">Hydrolase</keyword>
<accession>A0A645AW51</accession>
<sequence>MYFESHAHYDDERFDDDRDELIASLQSEGVDTVVNASSDISSSKASIALSEKYPFFYASVGVHPHEVGKINEDDINILCELSKHPKVVAIGEIGLDYYYDLSPRDKQRYWFCRQLELAAELNMPVIIHSRDAAQECFDIIKESSVRRGVIHCYSGSAQMAEDYVNMGFYIGIGGSITFKNNKKGIEVVDQIPIEKILIETDSPYLAPVPFRGRRNDSRLLKYVVEKISEVKKIPESDICKITKINAQNLYIK</sequence>
<dbReference type="Pfam" id="PF01026">
    <property type="entry name" value="TatD_DNase"/>
    <property type="match status" value="1"/>
</dbReference>
<dbReference type="NCBIfam" id="TIGR00010">
    <property type="entry name" value="YchF/TatD family DNA exonuclease"/>
    <property type="match status" value="1"/>
</dbReference>
<dbReference type="PANTHER" id="PTHR46124:SF2">
    <property type="entry name" value="D-AMINOACYL-TRNA DEACYLASE"/>
    <property type="match status" value="1"/>
</dbReference>
<dbReference type="AlphaFoldDB" id="A0A645AW51"/>
<dbReference type="PANTHER" id="PTHR46124">
    <property type="entry name" value="D-AMINOACYL-TRNA DEACYLASE"/>
    <property type="match status" value="1"/>
</dbReference>
<dbReference type="GO" id="GO:0046872">
    <property type="term" value="F:metal ion binding"/>
    <property type="evidence" value="ECO:0007669"/>
    <property type="project" value="UniProtKB-KW"/>
</dbReference>
<comment type="caution">
    <text evidence="3">The sequence shown here is derived from an EMBL/GenBank/DDBJ whole genome shotgun (WGS) entry which is preliminary data.</text>
</comment>
<dbReference type="FunFam" id="3.20.20.140:FF:000005">
    <property type="entry name" value="TatD family hydrolase"/>
    <property type="match status" value="1"/>
</dbReference>
<dbReference type="InterPro" id="IPR032466">
    <property type="entry name" value="Metal_Hydrolase"/>
</dbReference>
<proteinExistence type="predicted"/>
<dbReference type="SUPFAM" id="SSF51556">
    <property type="entry name" value="Metallo-dependent hydrolases"/>
    <property type="match status" value="1"/>
</dbReference>